<dbReference type="InterPro" id="IPR036249">
    <property type="entry name" value="Thioredoxin-like_sf"/>
</dbReference>
<organism evidence="1 2">
    <name type="scientific">Sporosarcina newyorkensis 2681</name>
    <dbReference type="NCBI Taxonomy" id="1027292"/>
    <lineage>
        <taxon>Bacteria</taxon>
        <taxon>Bacillati</taxon>
        <taxon>Bacillota</taxon>
        <taxon>Bacilli</taxon>
        <taxon>Bacillales</taxon>
        <taxon>Caryophanaceae</taxon>
        <taxon>Sporosarcina</taxon>
    </lineage>
</organism>
<dbReference type="eggNOG" id="COG0695">
    <property type="taxonomic scope" value="Bacteria"/>
</dbReference>
<dbReference type="Pfam" id="PF05768">
    <property type="entry name" value="Glrx-like"/>
    <property type="match status" value="1"/>
</dbReference>
<dbReference type="PANTHER" id="PTHR33558:SF1">
    <property type="entry name" value="GLUTAREDOXIN-LIKE PROTEIN C5ORF63 HOMOLOG"/>
    <property type="match status" value="1"/>
</dbReference>
<evidence type="ECO:0000313" key="1">
    <source>
        <dbReference type="EMBL" id="EGQ20314.1"/>
    </source>
</evidence>
<evidence type="ECO:0000313" key="2">
    <source>
        <dbReference type="Proteomes" id="UP000005316"/>
    </source>
</evidence>
<proteinExistence type="predicted"/>
<dbReference type="PANTHER" id="PTHR33558">
    <property type="entry name" value="GLUTAREDOXIN-LIKE PROTEIN C5ORF63 HOMOLOG"/>
    <property type="match status" value="1"/>
</dbReference>
<name>F9DXP0_9BACL</name>
<dbReference type="STRING" id="759851.SAMN04244570_2654"/>
<dbReference type="HOGENOM" id="CLU_125054_2_3_9"/>
<sequence length="110" mass="12979">MQFIRFAGQLINGFAQTPFLLYDIGRKTYGVMHMKFTFYTRPNCGLCEEAERMLRLVAEDHPIEWQTVNIEEDERAHEKYMLMIPVLEHNGSVLKYGNIGYIDILEIIEY</sequence>
<dbReference type="InterPro" id="IPR052565">
    <property type="entry name" value="Glutaredoxin-like_YDR286C"/>
</dbReference>
<dbReference type="EMBL" id="AFPZ01000113">
    <property type="protein sequence ID" value="EGQ20314.1"/>
    <property type="molecule type" value="Genomic_DNA"/>
</dbReference>
<dbReference type="Proteomes" id="UP000005316">
    <property type="component" value="Unassembled WGS sequence"/>
</dbReference>
<comment type="caution">
    <text evidence="1">The sequence shown here is derived from an EMBL/GenBank/DDBJ whole genome shotgun (WGS) entry which is preliminary data.</text>
</comment>
<dbReference type="InterPro" id="IPR008554">
    <property type="entry name" value="Glutaredoxin-like"/>
</dbReference>
<accession>F9DXP0</accession>
<gene>
    <name evidence="1" type="ORF">HMPREF9372_3571</name>
</gene>
<dbReference type="SUPFAM" id="SSF52833">
    <property type="entry name" value="Thioredoxin-like"/>
    <property type="match status" value="1"/>
</dbReference>
<reference evidence="1 2" key="1">
    <citation type="submission" date="2011-04" db="EMBL/GenBank/DDBJ databases">
        <authorList>
            <person name="Muzny D."/>
            <person name="Qin X."/>
            <person name="Deng J."/>
            <person name="Jiang H."/>
            <person name="Liu Y."/>
            <person name="Qu J."/>
            <person name="Song X.-Z."/>
            <person name="Zhang L."/>
            <person name="Thornton R."/>
            <person name="Coyle M."/>
            <person name="Francisco L."/>
            <person name="Jackson L."/>
            <person name="Javaid M."/>
            <person name="Korchina V."/>
            <person name="Kovar C."/>
            <person name="Mata R."/>
            <person name="Mathew T."/>
            <person name="Ngo R."/>
            <person name="Nguyen L."/>
            <person name="Nguyen N."/>
            <person name="Okwuonu G."/>
            <person name="Ongeri F."/>
            <person name="Pham C."/>
            <person name="Simmons D."/>
            <person name="Wilczek-Boney K."/>
            <person name="Hale W."/>
            <person name="Jakkamsetti A."/>
            <person name="Pham P."/>
            <person name="Ruth R."/>
            <person name="San Lucas F."/>
            <person name="Warren J."/>
            <person name="Zhang J."/>
            <person name="Zhao Z."/>
            <person name="Zhou C."/>
            <person name="Zhu D."/>
            <person name="Lee S."/>
            <person name="Bess C."/>
            <person name="Blankenburg K."/>
            <person name="Forbes L."/>
            <person name="Fu Q."/>
            <person name="Gubbala S."/>
            <person name="Hirani K."/>
            <person name="Jayaseelan J.C."/>
            <person name="Lara F."/>
            <person name="Munidasa M."/>
            <person name="Palculict T."/>
            <person name="Patil S."/>
            <person name="Pu L.-L."/>
            <person name="Saada N."/>
            <person name="Tang L."/>
            <person name="Weissenberger G."/>
            <person name="Zhu Y."/>
            <person name="Hemphill L."/>
            <person name="Shang Y."/>
            <person name="Youmans B."/>
            <person name="Ayvaz T."/>
            <person name="Ross M."/>
            <person name="Santibanez J."/>
            <person name="Aqrawi P."/>
            <person name="Gross S."/>
            <person name="Joshi V."/>
            <person name="Fowler G."/>
            <person name="Nazareth L."/>
            <person name="Reid J."/>
            <person name="Worley K."/>
            <person name="Petrosino J."/>
            <person name="Highlander S."/>
            <person name="Gibbs R."/>
        </authorList>
    </citation>
    <scope>NUCLEOTIDE SEQUENCE [LARGE SCALE GENOMIC DNA]</scope>
    <source>
        <strain evidence="1 2">2681</strain>
    </source>
</reference>
<dbReference type="AlphaFoldDB" id="F9DXP0"/>
<protein>
    <submittedName>
        <fullName evidence="1">Glutaredoxin family protein</fullName>
    </submittedName>
</protein>
<dbReference type="Gene3D" id="3.40.30.10">
    <property type="entry name" value="Glutaredoxin"/>
    <property type="match status" value="1"/>
</dbReference>